<gene>
    <name evidence="2" type="ORF">J2I48_05020</name>
</gene>
<evidence type="ECO:0000256" key="1">
    <source>
        <dbReference type="SAM" id="MobiDB-lite"/>
    </source>
</evidence>
<dbReference type="Proteomes" id="UP000664795">
    <property type="component" value="Unassembled WGS sequence"/>
</dbReference>
<sequence>MTSIFIYTPGADDDPADTFVYDCAHCSRQLEACVPANQSPPDGPTLTPPGLDDDDLLEEGYWQCHLCRKVLVAATEPDDDDEN</sequence>
<proteinExistence type="predicted"/>
<accession>A0A939G494</accession>
<feature type="region of interest" description="Disordered" evidence="1">
    <location>
        <begin position="35"/>
        <end position="54"/>
    </location>
</feature>
<evidence type="ECO:0000313" key="3">
    <source>
        <dbReference type="Proteomes" id="UP000664795"/>
    </source>
</evidence>
<evidence type="ECO:0000313" key="2">
    <source>
        <dbReference type="EMBL" id="MBO0930344.1"/>
    </source>
</evidence>
<protein>
    <submittedName>
        <fullName evidence="2">Uncharacterized protein</fullName>
    </submittedName>
</protein>
<name>A0A939G494_9BACT</name>
<dbReference type="AlphaFoldDB" id="A0A939G494"/>
<organism evidence="2 3">
    <name type="scientific">Fibrella aquatilis</name>
    <dbReference type="NCBI Taxonomy" id="2817059"/>
    <lineage>
        <taxon>Bacteria</taxon>
        <taxon>Pseudomonadati</taxon>
        <taxon>Bacteroidota</taxon>
        <taxon>Cytophagia</taxon>
        <taxon>Cytophagales</taxon>
        <taxon>Spirosomataceae</taxon>
        <taxon>Fibrella</taxon>
    </lineage>
</organism>
<reference evidence="2 3" key="1">
    <citation type="submission" date="2021-03" db="EMBL/GenBank/DDBJ databases">
        <title>Fibrella sp. HMF5036 genome sequencing and assembly.</title>
        <authorList>
            <person name="Kang H."/>
            <person name="Kim H."/>
            <person name="Bae S."/>
            <person name="Joh K."/>
        </authorList>
    </citation>
    <scope>NUCLEOTIDE SEQUENCE [LARGE SCALE GENOMIC DNA]</scope>
    <source>
        <strain evidence="2 3">HMF5036</strain>
    </source>
</reference>
<keyword evidence="3" id="KW-1185">Reference proteome</keyword>
<comment type="caution">
    <text evidence="2">The sequence shown here is derived from an EMBL/GenBank/DDBJ whole genome shotgun (WGS) entry which is preliminary data.</text>
</comment>
<dbReference type="RefSeq" id="WP_207334309.1">
    <property type="nucleotide sequence ID" value="NZ_JAFMYU010000003.1"/>
</dbReference>
<dbReference type="EMBL" id="JAFMYU010000003">
    <property type="protein sequence ID" value="MBO0930344.1"/>
    <property type="molecule type" value="Genomic_DNA"/>
</dbReference>